<dbReference type="GO" id="GO:0036243">
    <property type="term" value="F:succinate-semialdehyde dehydrogenase (NADP+) activity"/>
    <property type="evidence" value="ECO:0007669"/>
    <property type="project" value="UniProtKB-EC"/>
</dbReference>
<sequence length="470" mass="53591">GDRDDEPDDRRGRADLRRADRGRARRAPRAGGHRLLELPTDVVRAARRLDAGHRRPAGGGGRDHRAADDARDGQDGQGRSGRGPQVRRRVPLLRREHRRDPGDHRGRRERGEGLAGVRPLAAPRAGARRHAVELPAVAGDALRRPGAHGGQRRAAQAREQRAADGALPRGRPAPRGLPGRRLPDAADRQRPGGEGAARRPRRRRDADRQHAGRPLRGRHRRRRPEAHGARARRQRPLRRDAVGRPREGRSGRRHGALPEQRPELHRRQALHRPRAGRRPLRGAVRRRPARPRRRRPDRGGHRRRAARDRAGPQGRRGDRRRRRRPGRDGRPRRQGARRSRLVLPADPAHRRHDADAGLLRGGLRPGRRPAPRARPGRGARAGQRHGVRPRQQRLDQRPRRAGALRRRARGRHGVHQRHDGVLSRAALRRHRQQRLRPRAGRPRHEGVLQRQDRVGRRERQRRHVDRACGV</sequence>
<evidence type="ECO:0000256" key="1">
    <source>
        <dbReference type="SAM" id="MobiDB-lite"/>
    </source>
</evidence>
<feature type="compositionally biased region" description="Basic residues" evidence="1">
    <location>
        <begin position="267"/>
        <end position="306"/>
    </location>
</feature>
<dbReference type="AlphaFoldDB" id="A0A6J4KX54"/>
<dbReference type="EMBL" id="CADCUE010000041">
    <property type="protein sequence ID" value="CAA9316861.1"/>
    <property type="molecule type" value="Genomic_DNA"/>
</dbReference>
<feature type="non-terminal residue" evidence="2">
    <location>
        <position position="1"/>
    </location>
</feature>
<organism evidence="2">
    <name type="scientific">uncultured Frankineae bacterium</name>
    <dbReference type="NCBI Taxonomy" id="437475"/>
    <lineage>
        <taxon>Bacteria</taxon>
        <taxon>Bacillati</taxon>
        <taxon>Actinomycetota</taxon>
        <taxon>Actinomycetes</taxon>
        <taxon>Frankiales</taxon>
        <taxon>environmental samples</taxon>
    </lineage>
</organism>
<feature type="compositionally biased region" description="Basic and acidic residues" evidence="1">
    <location>
        <begin position="98"/>
        <end position="112"/>
    </location>
</feature>
<reference evidence="2" key="1">
    <citation type="submission" date="2020-02" db="EMBL/GenBank/DDBJ databases">
        <authorList>
            <person name="Meier V. D."/>
        </authorList>
    </citation>
    <scope>NUCLEOTIDE SEQUENCE</scope>
    <source>
        <strain evidence="2">AVDCRST_MAG16</strain>
    </source>
</reference>
<dbReference type="GO" id="GO:0004777">
    <property type="term" value="F:succinate-semialdehyde dehydrogenase (NAD+) activity"/>
    <property type="evidence" value="ECO:0007669"/>
    <property type="project" value="UniProtKB-EC"/>
</dbReference>
<feature type="compositionally biased region" description="Basic and acidic residues" evidence="1">
    <location>
        <begin position="442"/>
        <end position="457"/>
    </location>
</feature>
<feature type="compositionally biased region" description="Basic and acidic residues" evidence="1">
    <location>
        <begin position="181"/>
        <end position="191"/>
    </location>
</feature>
<feature type="compositionally biased region" description="Basic and acidic residues" evidence="1">
    <location>
        <begin position="1"/>
        <end position="22"/>
    </location>
</feature>
<feature type="compositionally biased region" description="Basic residues" evidence="1">
    <location>
        <begin position="211"/>
        <end position="236"/>
    </location>
</feature>
<feature type="compositionally biased region" description="Low complexity" evidence="1">
    <location>
        <begin position="163"/>
        <end position="180"/>
    </location>
</feature>
<feature type="compositionally biased region" description="Basic residues" evidence="1">
    <location>
        <begin position="426"/>
        <end position="441"/>
    </location>
</feature>
<keyword evidence="2" id="KW-0560">Oxidoreductase</keyword>
<accession>A0A6J4KX54</accession>
<feature type="compositionally biased region" description="Low complexity" evidence="1">
    <location>
        <begin position="115"/>
        <end position="125"/>
    </location>
</feature>
<feature type="compositionally biased region" description="Basic residues" evidence="1">
    <location>
        <begin position="85"/>
        <end position="97"/>
    </location>
</feature>
<name>A0A6J4KX54_9ACTN</name>
<protein>
    <submittedName>
        <fullName evidence="2">Succinate-semialdehyde dehydrogenase [NAD] Succinate-semialdehyde dehydrogenase [NADP+]</fullName>
        <ecNumber evidence="2">1.2.1.24</ecNumber>
        <ecNumber evidence="2">1.2.1.79</ecNumber>
    </submittedName>
</protein>
<dbReference type="EC" id="1.2.1.79" evidence="2"/>
<feature type="region of interest" description="Disordered" evidence="1">
    <location>
        <begin position="1"/>
        <end position="470"/>
    </location>
</feature>
<feature type="compositionally biased region" description="Basic residues" evidence="1">
    <location>
        <begin position="399"/>
        <end position="415"/>
    </location>
</feature>
<gene>
    <name evidence="2" type="ORF">AVDCRST_MAG16-476</name>
</gene>
<feature type="compositionally biased region" description="Basic and acidic residues" evidence="1">
    <location>
        <begin position="237"/>
        <end position="250"/>
    </location>
</feature>
<feature type="compositionally biased region" description="Basic residues" evidence="1">
    <location>
        <begin position="365"/>
        <end position="391"/>
    </location>
</feature>
<proteinExistence type="predicted"/>
<dbReference type="EC" id="1.2.1.24" evidence="2"/>
<feature type="compositionally biased region" description="Basic and acidic residues" evidence="1">
    <location>
        <begin position="61"/>
        <end position="74"/>
    </location>
</feature>
<feature type="compositionally biased region" description="Basic residues" evidence="1">
    <location>
        <begin position="23"/>
        <end position="32"/>
    </location>
</feature>
<evidence type="ECO:0000313" key="2">
    <source>
        <dbReference type="EMBL" id="CAA9316861.1"/>
    </source>
</evidence>
<feature type="non-terminal residue" evidence="2">
    <location>
        <position position="470"/>
    </location>
</feature>